<dbReference type="PANTHER" id="PTHR13107:SF0">
    <property type="entry name" value="N6-ADENOSINE-METHYLTRANSFERASE NON-CATALYTIC SUBUNIT"/>
    <property type="match status" value="1"/>
</dbReference>
<dbReference type="EMBL" id="SFCI01001058">
    <property type="protein sequence ID" value="TFY76897.1"/>
    <property type="molecule type" value="Genomic_DNA"/>
</dbReference>
<feature type="compositionally biased region" description="Low complexity" evidence="1">
    <location>
        <begin position="46"/>
        <end position="69"/>
    </location>
</feature>
<dbReference type="GO" id="GO:0008168">
    <property type="term" value="F:methyltransferase activity"/>
    <property type="evidence" value="ECO:0007669"/>
    <property type="project" value="InterPro"/>
</dbReference>
<feature type="region of interest" description="Disordered" evidence="1">
    <location>
        <begin position="28"/>
        <end position="81"/>
    </location>
</feature>
<gene>
    <name evidence="2" type="ORF">EWM64_g7116</name>
</gene>
<dbReference type="InterPro" id="IPR002052">
    <property type="entry name" value="DNA_methylase_N6_adenine_CS"/>
</dbReference>
<dbReference type="GO" id="GO:0036396">
    <property type="term" value="C:RNA N6-methyladenosine methyltransferase complex"/>
    <property type="evidence" value="ECO:0007669"/>
    <property type="project" value="TreeGrafter"/>
</dbReference>
<organism evidence="2 3">
    <name type="scientific">Hericium alpestre</name>
    <dbReference type="NCBI Taxonomy" id="135208"/>
    <lineage>
        <taxon>Eukaryota</taxon>
        <taxon>Fungi</taxon>
        <taxon>Dikarya</taxon>
        <taxon>Basidiomycota</taxon>
        <taxon>Agaricomycotina</taxon>
        <taxon>Agaricomycetes</taxon>
        <taxon>Russulales</taxon>
        <taxon>Hericiaceae</taxon>
        <taxon>Hericium</taxon>
    </lineage>
</organism>
<dbReference type="AlphaFoldDB" id="A0A4Y9ZS63"/>
<proteinExistence type="predicted"/>
<dbReference type="GO" id="GO:0005634">
    <property type="term" value="C:nucleus"/>
    <property type="evidence" value="ECO:0007669"/>
    <property type="project" value="TreeGrafter"/>
</dbReference>
<keyword evidence="3" id="KW-1185">Reference proteome</keyword>
<evidence type="ECO:0000256" key="1">
    <source>
        <dbReference type="SAM" id="MobiDB-lite"/>
    </source>
</evidence>
<dbReference type="GO" id="GO:0003729">
    <property type="term" value="F:mRNA binding"/>
    <property type="evidence" value="ECO:0007669"/>
    <property type="project" value="TreeGrafter"/>
</dbReference>
<dbReference type="STRING" id="135208.A0A4Y9ZS63"/>
<dbReference type="Proteomes" id="UP000298061">
    <property type="component" value="Unassembled WGS sequence"/>
</dbReference>
<dbReference type="OrthoDB" id="3037951at2759"/>
<dbReference type="PROSITE" id="PS00092">
    <property type="entry name" value="N6_MTASE"/>
    <property type="match status" value="1"/>
</dbReference>
<dbReference type="InterPro" id="IPR045123">
    <property type="entry name" value="METTL14-like"/>
</dbReference>
<protein>
    <submittedName>
        <fullName evidence="2">Uncharacterized protein</fullName>
    </submittedName>
</protein>
<sequence length="225" mass="24953">MATVTESLSSANDLLAQHNALVAGVRNSQRTHRRQLRSLPSPPQPLLKIPLITTPRASPEPSSPTSPLLAPKPRPVRPDLPPAKRARVARYTNYVPEEETIRNDYSQRYVDGGEWPQDWVLGAEPERRFEDLADTRITLPADRYPKQQRLLALKKASVAECALPPFYLPLSGLSSLAPSKFDVILLDPPFSSSFSWEHLQELPFGGAAANTLGISFGGDDWMSMF</sequence>
<reference evidence="2 3" key="1">
    <citation type="submission" date="2019-02" db="EMBL/GenBank/DDBJ databases">
        <title>Genome sequencing of the rare red list fungi Hericium alpestre (H. flagellum).</title>
        <authorList>
            <person name="Buettner E."/>
            <person name="Kellner H."/>
        </authorList>
    </citation>
    <scope>NUCLEOTIDE SEQUENCE [LARGE SCALE GENOMIC DNA]</scope>
    <source>
        <strain evidence="2 3">DSM 108284</strain>
    </source>
</reference>
<dbReference type="GO" id="GO:0032259">
    <property type="term" value="P:methylation"/>
    <property type="evidence" value="ECO:0007669"/>
    <property type="project" value="InterPro"/>
</dbReference>
<evidence type="ECO:0000313" key="2">
    <source>
        <dbReference type="EMBL" id="TFY76897.1"/>
    </source>
</evidence>
<accession>A0A4Y9ZS63</accession>
<evidence type="ECO:0000313" key="3">
    <source>
        <dbReference type="Proteomes" id="UP000298061"/>
    </source>
</evidence>
<comment type="caution">
    <text evidence="2">The sequence shown here is derived from an EMBL/GenBank/DDBJ whole genome shotgun (WGS) entry which is preliminary data.</text>
</comment>
<feature type="compositionally biased region" description="Pro residues" evidence="1">
    <location>
        <begin position="70"/>
        <end position="81"/>
    </location>
</feature>
<dbReference type="PANTHER" id="PTHR13107">
    <property type="entry name" value="N6-ADENOSINE-METHYLTRANSFERASE NON-CATALYTIC SUBUNIT"/>
    <property type="match status" value="1"/>
</dbReference>
<name>A0A4Y9ZS63_9AGAM</name>